<evidence type="ECO:0000259" key="3">
    <source>
        <dbReference type="PROSITE" id="PS50893"/>
    </source>
</evidence>
<dbReference type="Proteomes" id="UP000029839">
    <property type="component" value="Unassembled WGS sequence"/>
</dbReference>
<protein>
    <submittedName>
        <fullName evidence="4">Sugar ABC transporter ATP-binding protein</fullName>
    </submittedName>
</protein>
<keyword evidence="1" id="KW-0547">Nucleotide-binding</keyword>
<dbReference type="EMBL" id="AXCY01000058">
    <property type="protein sequence ID" value="KGM10220.1"/>
    <property type="molecule type" value="Genomic_DNA"/>
</dbReference>
<gene>
    <name evidence="4" type="ORF">N868_16015</name>
</gene>
<keyword evidence="2 4" id="KW-0067">ATP-binding</keyword>
<dbReference type="GO" id="GO:0016887">
    <property type="term" value="F:ATP hydrolysis activity"/>
    <property type="evidence" value="ECO:0007669"/>
    <property type="project" value="InterPro"/>
</dbReference>
<reference evidence="4 5" key="2">
    <citation type="journal article" date="2015" name="Stand. Genomic Sci.">
        <title>Draft genome sequence of Cellulomonas carbonis T26(T) and comparative analysis of six Cellulomonas genomes.</title>
        <authorList>
            <person name="Zhuang W."/>
            <person name="Zhang S."/>
            <person name="Xia X."/>
            <person name="Wang G."/>
        </authorList>
    </citation>
    <scope>NUCLEOTIDE SEQUENCE [LARGE SCALE GENOMIC DNA]</scope>
    <source>
        <strain evidence="4 5">T26</strain>
    </source>
</reference>
<dbReference type="RefSeq" id="WP_229734704.1">
    <property type="nucleotide sequence ID" value="NZ_AXCY01000058.1"/>
</dbReference>
<evidence type="ECO:0000256" key="2">
    <source>
        <dbReference type="ARBA" id="ARBA00022840"/>
    </source>
</evidence>
<dbReference type="CDD" id="cd03216">
    <property type="entry name" value="ABC_Carb_Monos_I"/>
    <property type="match status" value="1"/>
</dbReference>
<keyword evidence="5" id="KW-1185">Reference proteome</keyword>
<dbReference type="InterPro" id="IPR003439">
    <property type="entry name" value="ABC_transporter-like_ATP-bd"/>
</dbReference>
<dbReference type="SUPFAM" id="SSF52540">
    <property type="entry name" value="P-loop containing nucleoside triphosphate hydrolases"/>
    <property type="match status" value="1"/>
</dbReference>
<dbReference type="Pfam" id="PF00005">
    <property type="entry name" value="ABC_tran"/>
    <property type="match status" value="1"/>
</dbReference>
<reference evidence="4 5" key="1">
    <citation type="submission" date="2013-08" db="EMBL/GenBank/DDBJ databases">
        <title>Genome sequencing of Cellulomonas carbonis T26.</title>
        <authorList>
            <person name="Chen F."/>
            <person name="Li Y."/>
            <person name="Wang G."/>
        </authorList>
    </citation>
    <scope>NUCLEOTIDE SEQUENCE [LARGE SCALE GENOMIC DNA]</scope>
    <source>
        <strain evidence="4 5">T26</strain>
    </source>
</reference>
<evidence type="ECO:0000313" key="5">
    <source>
        <dbReference type="Proteomes" id="UP000029839"/>
    </source>
</evidence>
<evidence type="ECO:0000256" key="1">
    <source>
        <dbReference type="ARBA" id="ARBA00022741"/>
    </source>
</evidence>
<dbReference type="PANTHER" id="PTHR43790:SF8">
    <property type="entry name" value="SUGAR ABC TRANSPORTER ATP-BINDING PROTEIN"/>
    <property type="match status" value="1"/>
</dbReference>
<dbReference type="SMART" id="SM00382">
    <property type="entry name" value="AAA"/>
    <property type="match status" value="1"/>
</dbReference>
<sequence>MSTGTVAGAEKGTARRAPLVALRGVTHSFGAVRALVDVDLDVHAREVVAVVGDNGAGKSTLAAVVAGALVPDAGEVVVDGDEVALTSPAEARRLGIAMAFQDLALCDDLDIVENIFLGQELRRGGVLDEVAMESEAERLLASLAARVPSVRAPVAALSGGQRQAVAIARSLLGDPRVLVLDEPTAALGVTQTAEVLNIVERVRDQGHGVLLVSHSMTDVQAVADRIVVLRRGRLNGVFDASRTGYEDIIAAITGVGPGLRRGGERS</sequence>
<organism evidence="4 5">
    <name type="scientific">Cellulomonas carbonis T26</name>
    <dbReference type="NCBI Taxonomy" id="947969"/>
    <lineage>
        <taxon>Bacteria</taxon>
        <taxon>Bacillati</taxon>
        <taxon>Actinomycetota</taxon>
        <taxon>Actinomycetes</taxon>
        <taxon>Micrococcales</taxon>
        <taxon>Cellulomonadaceae</taxon>
        <taxon>Cellulomonas</taxon>
    </lineage>
</organism>
<feature type="domain" description="ABC transporter" evidence="3">
    <location>
        <begin position="20"/>
        <end position="256"/>
    </location>
</feature>
<dbReference type="PROSITE" id="PS00211">
    <property type="entry name" value="ABC_TRANSPORTER_1"/>
    <property type="match status" value="1"/>
</dbReference>
<dbReference type="GO" id="GO:0005524">
    <property type="term" value="F:ATP binding"/>
    <property type="evidence" value="ECO:0007669"/>
    <property type="project" value="UniProtKB-KW"/>
</dbReference>
<accession>A0A0A0BQL7</accession>
<proteinExistence type="predicted"/>
<dbReference type="InterPro" id="IPR017871">
    <property type="entry name" value="ABC_transporter-like_CS"/>
</dbReference>
<dbReference type="PROSITE" id="PS50893">
    <property type="entry name" value="ABC_TRANSPORTER_2"/>
    <property type="match status" value="1"/>
</dbReference>
<dbReference type="Gene3D" id="3.40.50.300">
    <property type="entry name" value="P-loop containing nucleotide triphosphate hydrolases"/>
    <property type="match status" value="1"/>
</dbReference>
<name>A0A0A0BQL7_9CELL</name>
<dbReference type="InterPro" id="IPR050107">
    <property type="entry name" value="ABC_carbohydrate_import_ATPase"/>
</dbReference>
<dbReference type="AlphaFoldDB" id="A0A0A0BQL7"/>
<dbReference type="InterPro" id="IPR003593">
    <property type="entry name" value="AAA+_ATPase"/>
</dbReference>
<dbReference type="PANTHER" id="PTHR43790">
    <property type="entry name" value="CARBOHYDRATE TRANSPORT ATP-BINDING PROTEIN MG119-RELATED"/>
    <property type="match status" value="1"/>
</dbReference>
<evidence type="ECO:0000313" key="4">
    <source>
        <dbReference type="EMBL" id="KGM10220.1"/>
    </source>
</evidence>
<comment type="caution">
    <text evidence="4">The sequence shown here is derived from an EMBL/GenBank/DDBJ whole genome shotgun (WGS) entry which is preliminary data.</text>
</comment>
<dbReference type="InterPro" id="IPR027417">
    <property type="entry name" value="P-loop_NTPase"/>
</dbReference>